<dbReference type="OrthoDB" id="9989056at2"/>
<evidence type="ECO:0000256" key="1">
    <source>
        <dbReference type="SAM" id="Coils"/>
    </source>
</evidence>
<reference evidence="3 4" key="1">
    <citation type="submission" date="2018-12" db="EMBL/GenBank/DDBJ databases">
        <authorList>
            <person name="Feng G."/>
            <person name="Zhu H."/>
        </authorList>
    </citation>
    <scope>NUCLEOTIDE SEQUENCE [LARGE SCALE GENOMIC DNA]</scope>
    <source>
        <strain evidence="3 4">LMG 26000</strain>
    </source>
</reference>
<accession>A0A3R9NDI7</accession>
<dbReference type="RefSeq" id="WP_125436848.1">
    <property type="nucleotide sequence ID" value="NZ_RWIU01000002.1"/>
</dbReference>
<evidence type="ECO:0000313" key="3">
    <source>
        <dbReference type="EMBL" id="RSK44696.1"/>
    </source>
</evidence>
<gene>
    <name evidence="3" type="ORF">EI293_09300</name>
</gene>
<dbReference type="EMBL" id="RWIU01000002">
    <property type="protein sequence ID" value="RSK44696.1"/>
    <property type="molecule type" value="Genomic_DNA"/>
</dbReference>
<protein>
    <submittedName>
        <fullName evidence="3">Uncharacterized protein</fullName>
    </submittedName>
</protein>
<dbReference type="Proteomes" id="UP000270291">
    <property type="component" value="Unassembled WGS sequence"/>
</dbReference>
<name>A0A3R9NDI7_9BACT</name>
<dbReference type="AlphaFoldDB" id="A0A3R9NDI7"/>
<comment type="caution">
    <text evidence="3">The sequence shown here is derived from an EMBL/GenBank/DDBJ whole genome shotgun (WGS) entry which is preliminary data.</text>
</comment>
<keyword evidence="1" id="KW-0175">Coiled coil</keyword>
<evidence type="ECO:0000256" key="2">
    <source>
        <dbReference type="SAM" id="MobiDB-lite"/>
    </source>
</evidence>
<sequence length="455" mass="48154">MDALEIKEISGLRAELDQRATTQYVDGSDRALQLQLDQVESDLVDLENEVVVHETRLDVLEARPVEDSAADRARANHTGTQLVATLSDFTPATTALIDTALAPIRALIGAEAGDADAFINTIREVLSVFASSPEGFDILTALAGKQAVLPAHVAAALAASNAPSAANPFATIADTSEGRFRGVFDPDRVYLVNDLVLHRNALCSASFRHEADPTPGHYPGEETDLNNPYWFVLLEGYDPQAGQAADWQFAVSLDGTFNGLYDSLYSTDNRYFDLRYAAGSGLIENTSHNRQLPGAPEEPVPAGYTIYVRVPAGFRPVSLVAQDYSDTDFSSGIGTEDGELLLVAGDVVQLIHRQAGFWEVGLCSGPSFSGSGGPEFPPLTAAELDADKQDWAGLGLRAAVLRLINEGAGGGGGTVDPPADPPAAAPTNLAVDPGRNASFTPAAGTTATDYEYQFS</sequence>
<proteinExistence type="predicted"/>
<evidence type="ECO:0000313" key="4">
    <source>
        <dbReference type="Proteomes" id="UP000270291"/>
    </source>
</evidence>
<keyword evidence="4" id="KW-1185">Reference proteome</keyword>
<organism evidence="3 4">
    <name type="scientific">Hymenobacter perfusus</name>
    <dbReference type="NCBI Taxonomy" id="1236770"/>
    <lineage>
        <taxon>Bacteria</taxon>
        <taxon>Pseudomonadati</taxon>
        <taxon>Bacteroidota</taxon>
        <taxon>Cytophagia</taxon>
        <taxon>Cytophagales</taxon>
        <taxon>Hymenobacteraceae</taxon>
        <taxon>Hymenobacter</taxon>
    </lineage>
</organism>
<feature type="coiled-coil region" evidence="1">
    <location>
        <begin position="29"/>
        <end position="63"/>
    </location>
</feature>
<feature type="region of interest" description="Disordered" evidence="2">
    <location>
        <begin position="411"/>
        <end position="442"/>
    </location>
</feature>